<dbReference type="EMBL" id="JASCZI010090624">
    <property type="protein sequence ID" value="MED6142861.1"/>
    <property type="molecule type" value="Genomic_DNA"/>
</dbReference>
<reference evidence="2 3" key="1">
    <citation type="journal article" date="2023" name="Plants (Basel)">
        <title>Bridging the Gap: Combining Genomics and Transcriptomics Approaches to Understand Stylosanthes scabra, an Orphan Legume from the Brazilian Caatinga.</title>
        <authorList>
            <person name="Ferreira-Neto J.R.C."/>
            <person name="da Silva M.D."/>
            <person name="Binneck E."/>
            <person name="de Melo N.F."/>
            <person name="da Silva R.H."/>
            <person name="de Melo A.L.T.M."/>
            <person name="Pandolfi V."/>
            <person name="Bustamante F.O."/>
            <person name="Brasileiro-Vidal A.C."/>
            <person name="Benko-Iseppon A.M."/>
        </authorList>
    </citation>
    <scope>NUCLEOTIDE SEQUENCE [LARGE SCALE GENOMIC DNA]</scope>
    <source>
        <tissue evidence="2">Leaves</tissue>
    </source>
</reference>
<dbReference type="Proteomes" id="UP001341840">
    <property type="component" value="Unassembled WGS sequence"/>
</dbReference>
<feature type="compositionally biased region" description="Basic and acidic residues" evidence="1">
    <location>
        <begin position="1"/>
        <end position="12"/>
    </location>
</feature>
<gene>
    <name evidence="2" type="ORF">PIB30_001633</name>
</gene>
<name>A0ABU6T2B2_9FABA</name>
<keyword evidence="3" id="KW-1185">Reference proteome</keyword>
<evidence type="ECO:0000313" key="2">
    <source>
        <dbReference type="EMBL" id="MED6142861.1"/>
    </source>
</evidence>
<feature type="compositionally biased region" description="Basic residues" evidence="1">
    <location>
        <begin position="116"/>
        <end position="126"/>
    </location>
</feature>
<organism evidence="2 3">
    <name type="scientific">Stylosanthes scabra</name>
    <dbReference type="NCBI Taxonomy" id="79078"/>
    <lineage>
        <taxon>Eukaryota</taxon>
        <taxon>Viridiplantae</taxon>
        <taxon>Streptophyta</taxon>
        <taxon>Embryophyta</taxon>
        <taxon>Tracheophyta</taxon>
        <taxon>Spermatophyta</taxon>
        <taxon>Magnoliopsida</taxon>
        <taxon>eudicotyledons</taxon>
        <taxon>Gunneridae</taxon>
        <taxon>Pentapetalae</taxon>
        <taxon>rosids</taxon>
        <taxon>fabids</taxon>
        <taxon>Fabales</taxon>
        <taxon>Fabaceae</taxon>
        <taxon>Papilionoideae</taxon>
        <taxon>50 kb inversion clade</taxon>
        <taxon>dalbergioids sensu lato</taxon>
        <taxon>Dalbergieae</taxon>
        <taxon>Pterocarpus clade</taxon>
        <taxon>Stylosanthes</taxon>
    </lineage>
</organism>
<accession>A0ABU6T2B2</accession>
<sequence>MTELERKIRGDSEPSLSHVLEKAKRHQSNRSVTFQKLLRNGVTTNKLKSNDKQMKIGTSLHGSEILDHGTNRTRRVRILRPSELGGNCSEYWARLAQVHSRPPIRRPKSSLDPKRAHNINHRIHTR</sequence>
<evidence type="ECO:0000256" key="1">
    <source>
        <dbReference type="SAM" id="MobiDB-lite"/>
    </source>
</evidence>
<protein>
    <submittedName>
        <fullName evidence="2">Uncharacterized protein</fullName>
    </submittedName>
</protein>
<evidence type="ECO:0000313" key="3">
    <source>
        <dbReference type="Proteomes" id="UP001341840"/>
    </source>
</evidence>
<comment type="caution">
    <text evidence="2">The sequence shown here is derived from an EMBL/GenBank/DDBJ whole genome shotgun (WGS) entry which is preliminary data.</text>
</comment>
<proteinExistence type="predicted"/>
<feature type="region of interest" description="Disordered" evidence="1">
    <location>
        <begin position="101"/>
        <end position="126"/>
    </location>
</feature>
<feature type="region of interest" description="Disordered" evidence="1">
    <location>
        <begin position="1"/>
        <end position="28"/>
    </location>
</feature>